<sequence>MGFGIAAAWLCGIGRYWDNPRAELWQYLGLGSVAYIFVLAFILWALLYPLKPQRWSYKSVLLFVSFTSLPALFYAIPVERFMSFEAAQSANIWFLIIVASWRVALLVHYLIKVSGLSGKSVLVGTLLPLSLIVSTLTMLNLEHVVFNIMAGIGDSEKSANDAAYGILVLITTFSVVTLPFLLVAYAGLVYKARKKEKKP</sequence>
<feature type="transmembrane region" description="Helical" evidence="1">
    <location>
        <begin position="123"/>
        <end position="142"/>
    </location>
</feature>
<feature type="transmembrane region" description="Helical" evidence="1">
    <location>
        <begin position="90"/>
        <end position="111"/>
    </location>
</feature>
<keyword evidence="3" id="KW-1185">Reference proteome</keyword>
<keyword evidence="1" id="KW-0472">Membrane</keyword>
<organism evidence="2 3">
    <name type="scientific">Aliidiomarina shirensis</name>
    <dbReference type="NCBI Taxonomy" id="1048642"/>
    <lineage>
        <taxon>Bacteria</taxon>
        <taxon>Pseudomonadati</taxon>
        <taxon>Pseudomonadota</taxon>
        <taxon>Gammaproteobacteria</taxon>
        <taxon>Alteromonadales</taxon>
        <taxon>Idiomarinaceae</taxon>
        <taxon>Aliidiomarina</taxon>
    </lineage>
</organism>
<evidence type="ECO:0000313" key="2">
    <source>
        <dbReference type="EMBL" id="RUO38653.1"/>
    </source>
</evidence>
<keyword evidence="1" id="KW-1133">Transmembrane helix</keyword>
<feature type="transmembrane region" description="Helical" evidence="1">
    <location>
        <begin position="162"/>
        <end position="190"/>
    </location>
</feature>
<dbReference type="Proteomes" id="UP000286934">
    <property type="component" value="Unassembled WGS sequence"/>
</dbReference>
<reference evidence="3" key="1">
    <citation type="journal article" date="2018" name="Front. Microbiol.">
        <title>Genome-Based Analysis Reveals the Taxonomy and Diversity of the Family Idiomarinaceae.</title>
        <authorList>
            <person name="Liu Y."/>
            <person name="Lai Q."/>
            <person name="Shao Z."/>
        </authorList>
    </citation>
    <scope>NUCLEOTIDE SEQUENCE [LARGE SCALE GENOMIC DNA]</scope>
    <source>
        <strain evidence="3">AIS</strain>
    </source>
</reference>
<protein>
    <recommendedName>
        <fullName evidence="4">Yip1 domain-containing protein</fullName>
    </recommendedName>
</protein>
<evidence type="ECO:0008006" key="4">
    <source>
        <dbReference type="Google" id="ProtNLM"/>
    </source>
</evidence>
<gene>
    <name evidence="2" type="ORF">CWE13_03125</name>
</gene>
<keyword evidence="1" id="KW-0812">Transmembrane</keyword>
<accession>A0A432WY06</accession>
<feature type="transmembrane region" description="Helical" evidence="1">
    <location>
        <begin position="60"/>
        <end position="78"/>
    </location>
</feature>
<evidence type="ECO:0000256" key="1">
    <source>
        <dbReference type="SAM" id="Phobius"/>
    </source>
</evidence>
<name>A0A432WY06_9GAMM</name>
<comment type="caution">
    <text evidence="2">The sequence shown here is derived from an EMBL/GenBank/DDBJ whole genome shotgun (WGS) entry which is preliminary data.</text>
</comment>
<dbReference type="AlphaFoldDB" id="A0A432WY06"/>
<dbReference type="EMBL" id="PIPP01000001">
    <property type="protein sequence ID" value="RUO38653.1"/>
    <property type="molecule type" value="Genomic_DNA"/>
</dbReference>
<feature type="transmembrane region" description="Helical" evidence="1">
    <location>
        <begin position="24"/>
        <end position="48"/>
    </location>
</feature>
<evidence type="ECO:0000313" key="3">
    <source>
        <dbReference type="Proteomes" id="UP000286934"/>
    </source>
</evidence>
<proteinExistence type="predicted"/>